<proteinExistence type="predicted"/>
<comment type="caution">
    <text evidence="1">The sequence shown here is derived from an EMBL/GenBank/DDBJ whole genome shotgun (WGS) entry which is preliminary data.</text>
</comment>
<protein>
    <submittedName>
        <fullName evidence="1">Uncharacterized protein</fullName>
    </submittedName>
</protein>
<dbReference type="EMBL" id="BARS01032401">
    <property type="protein sequence ID" value="GAG27753.1"/>
    <property type="molecule type" value="Genomic_DNA"/>
</dbReference>
<organism evidence="1">
    <name type="scientific">marine sediment metagenome</name>
    <dbReference type="NCBI Taxonomy" id="412755"/>
    <lineage>
        <taxon>unclassified sequences</taxon>
        <taxon>metagenomes</taxon>
        <taxon>ecological metagenomes</taxon>
    </lineage>
</organism>
<sequence length="44" mass="4698">MILKSKAVINATVDPLQRTTPIVAALPRWAAMGGGYKYPAILLS</sequence>
<feature type="non-terminal residue" evidence="1">
    <location>
        <position position="44"/>
    </location>
</feature>
<reference evidence="1" key="1">
    <citation type="journal article" date="2014" name="Front. Microbiol.">
        <title>High frequency of phylogenetically diverse reductive dehalogenase-homologous genes in deep subseafloor sedimentary metagenomes.</title>
        <authorList>
            <person name="Kawai M."/>
            <person name="Futagami T."/>
            <person name="Toyoda A."/>
            <person name="Takaki Y."/>
            <person name="Nishi S."/>
            <person name="Hori S."/>
            <person name="Arai W."/>
            <person name="Tsubouchi T."/>
            <person name="Morono Y."/>
            <person name="Uchiyama I."/>
            <person name="Ito T."/>
            <person name="Fujiyama A."/>
            <person name="Inagaki F."/>
            <person name="Takami H."/>
        </authorList>
    </citation>
    <scope>NUCLEOTIDE SEQUENCE</scope>
    <source>
        <strain evidence="1">Expedition CK06-06</strain>
    </source>
</reference>
<accession>X0WTB4</accession>
<dbReference type="AlphaFoldDB" id="X0WTB4"/>
<gene>
    <name evidence="1" type="ORF">S01H1_50293</name>
</gene>
<name>X0WTB4_9ZZZZ</name>
<evidence type="ECO:0000313" key="1">
    <source>
        <dbReference type="EMBL" id="GAG27753.1"/>
    </source>
</evidence>